<reference evidence="7" key="1">
    <citation type="submission" date="2022-05" db="EMBL/GenBank/DDBJ databases">
        <title>Comparative Genomics of Spacecraft Associated Microbes.</title>
        <authorList>
            <person name="Tran M.T."/>
            <person name="Wright A."/>
            <person name="Seuylemezian A."/>
            <person name="Eisen J."/>
            <person name="Coil D."/>
        </authorList>
    </citation>
    <scope>NUCLEOTIDE SEQUENCE</scope>
    <source>
        <strain evidence="7">214.1.1</strain>
    </source>
</reference>
<evidence type="ECO:0000313" key="7">
    <source>
        <dbReference type="EMBL" id="MCM3714771.1"/>
    </source>
</evidence>
<accession>A0A9X2IPF4</accession>
<evidence type="ECO:0000256" key="1">
    <source>
        <dbReference type="ARBA" id="ARBA00007812"/>
    </source>
</evidence>
<dbReference type="InterPro" id="IPR029035">
    <property type="entry name" value="DHS-like_NAD/FAD-binding_dom"/>
</dbReference>
<dbReference type="GO" id="GO:0009099">
    <property type="term" value="P:L-valine biosynthetic process"/>
    <property type="evidence" value="ECO:0007669"/>
    <property type="project" value="TreeGrafter"/>
</dbReference>
<comment type="similarity">
    <text evidence="1 3">Belongs to the TPP enzyme family.</text>
</comment>
<dbReference type="GO" id="GO:0009097">
    <property type="term" value="P:isoleucine biosynthetic process"/>
    <property type="evidence" value="ECO:0007669"/>
    <property type="project" value="TreeGrafter"/>
</dbReference>
<dbReference type="Gene3D" id="3.40.50.970">
    <property type="match status" value="2"/>
</dbReference>
<dbReference type="SUPFAM" id="SSF52467">
    <property type="entry name" value="DHS-like NAD/FAD-binding domain"/>
    <property type="match status" value="1"/>
</dbReference>
<dbReference type="GO" id="GO:0000287">
    <property type="term" value="F:magnesium ion binding"/>
    <property type="evidence" value="ECO:0007669"/>
    <property type="project" value="InterPro"/>
</dbReference>
<dbReference type="PANTHER" id="PTHR18968">
    <property type="entry name" value="THIAMINE PYROPHOSPHATE ENZYMES"/>
    <property type="match status" value="1"/>
</dbReference>
<keyword evidence="2 3" id="KW-0786">Thiamine pyrophosphate</keyword>
<gene>
    <name evidence="7" type="ORF">M3202_11845</name>
</gene>
<dbReference type="NCBIfam" id="NF006052">
    <property type="entry name" value="PRK08199.1"/>
    <property type="match status" value="1"/>
</dbReference>
<dbReference type="CDD" id="cd00568">
    <property type="entry name" value="TPP_enzymes"/>
    <property type="match status" value="1"/>
</dbReference>
<evidence type="ECO:0000259" key="5">
    <source>
        <dbReference type="Pfam" id="PF02775"/>
    </source>
</evidence>
<dbReference type="Gene3D" id="3.40.50.1220">
    <property type="entry name" value="TPP-binding domain"/>
    <property type="match status" value="1"/>
</dbReference>
<dbReference type="GO" id="GO:0050660">
    <property type="term" value="F:flavin adenine dinucleotide binding"/>
    <property type="evidence" value="ECO:0007669"/>
    <property type="project" value="TreeGrafter"/>
</dbReference>
<dbReference type="GO" id="GO:0003984">
    <property type="term" value="F:acetolactate synthase activity"/>
    <property type="evidence" value="ECO:0007669"/>
    <property type="project" value="TreeGrafter"/>
</dbReference>
<dbReference type="InterPro" id="IPR029061">
    <property type="entry name" value="THDP-binding"/>
</dbReference>
<dbReference type="InterPro" id="IPR000399">
    <property type="entry name" value="TPP-bd_CS"/>
</dbReference>
<dbReference type="InterPro" id="IPR012001">
    <property type="entry name" value="Thiamin_PyroP_enz_TPP-bd_dom"/>
</dbReference>
<sequence>MSETMTGAQAVVKCIKLEQIDKVFCVPGESYLDVMDAIYDEETIELVSTRHEGGASFMAEAYGKATGKPGVAMATRGVGGANLAIGIHTAYQDSTPMVVFLGQVDSKFRGREGFQEVELDQFFMHISKWTVEIRDVERIPELVQRAFRIAKSGRPGPVVVSLPADILAQTTEMEFGPISRKPRPKLAEEEARQCLSLLSSSEKPLIIAGGGVTASNAEAALLAFAEKMNIPVLASFRRHDVFPNNHPLYVGHSGLGTFQSLLQTIREADTIFAIGTRFSEVTTQGYSVISPKQTIIHIDIEYSTLGKVYPPQLGIVSDAKEALETLNQLADNTALPKEDWKKWAEERRTVYEQVTFIPKMSNSDKVDMKQIIRTLQEKLPDDAILTNDAGNFSAWLHSYFQFSEPKTYVGPTSGAMGYGVPGAVGVKMAKPDRTVVSLSGDGGFMMTVQELETAVRYHTPIVALVFNNSMYGTIRMHQEKTFPERVIGTDLGSVHFCELGQALGVFSQRVAADADFEDALSKALDSGRPAMIEIMCNPENISVQSTITELRNAARK</sequence>
<evidence type="ECO:0000256" key="3">
    <source>
        <dbReference type="RuleBase" id="RU362132"/>
    </source>
</evidence>
<dbReference type="PANTHER" id="PTHR18968:SF120">
    <property type="entry name" value="ACETOLACTATE SYNTHASE LARGE SUBUNIT"/>
    <property type="match status" value="1"/>
</dbReference>
<feature type="domain" description="Thiamine pyrophosphate enzyme TPP-binding" evidence="5">
    <location>
        <begin position="388"/>
        <end position="534"/>
    </location>
</feature>
<dbReference type="Pfam" id="PF02775">
    <property type="entry name" value="TPP_enzyme_C"/>
    <property type="match status" value="1"/>
</dbReference>
<dbReference type="PROSITE" id="PS00187">
    <property type="entry name" value="TPP_ENZYMES"/>
    <property type="match status" value="1"/>
</dbReference>
<protein>
    <submittedName>
        <fullName evidence="7">Thiamine pyrophosphate-binding protein</fullName>
    </submittedName>
</protein>
<feature type="domain" description="Thiamine pyrophosphate enzyme N-terminal TPP-binding" evidence="6">
    <location>
        <begin position="5"/>
        <end position="121"/>
    </location>
</feature>
<feature type="domain" description="Thiamine pyrophosphate enzyme central" evidence="4">
    <location>
        <begin position="193"/>
        <end position="326"/>
    </location>
</feature>
<dbReference type="EMBL" id="JAMBOL010000009">
    <property type="protein sequence ID" value="MCM3714771.1"/>
    <property type="molecule type" value="Genomic_DNA"/>
</dbReference>
<comment type="caution">
    <text evidence="7">The sequence shown here is derived from an EMBL/GenBank/DDBJ whole genome shotgun (WGS) entry which is preliminary data.</text>
</comment>
<dbReference type="Pfam" id="PF00205">
    <property type="entry name" value="TPP_enzyme_M"/>
    <property type="match status" value="1"/>
</dbReference>
<dbReference type="AlphaFoldDB" id="A0A9X2IPF4"/>
<dbReference type="Pfam" id="PF02776">
    <property type="entry name" value="TPP_enzyme_N"/>
    <property type="match status" value="1"/>
</dbReference>
<dbReference type="CDD" id="cd07035">
    <property type="entry name" value="TPP_PYR_POX_like"/>
    <property type="match status" value="1"/>
</dbReference>
<keyword evidence="8" id="KW-1185">Reference proteome</keyword>
<dbReference type="InterPro" id="IPR045229">
    <property type="entry name" value="TPP_enz"/>
</dbReference>
<evidence type="ECO:0000259" key="6">
    <source>
        <dbReference type="Pfam" id="PF02776"/>
    </source>
</evidence>
<dbReference type="Proteomes" id="UP001139179">
    <property type="component" value="Unassembled WGS sequence"/>
</dbReference>
<proteinExistence type="inferred from homology"/>
<dbReference type="FunFam" id="3.40.50.970:FF:000007">
    <property type="entry name" value="Acetolactate synthase"/>
    <property type="match status" value="1"/>
</dbReference>
<dbReference type="GO" id="GO:0005948">
    <property type="term" value="C:acetolactate synthase complex"/>
    <property type="evidence" value="ECO:0007669"/>
    <property type="project" value="TreeGrafter"/>
</dbReference>
<dbReference type="SUPFAM" id="SSF52518">
    <property type="entry name" value="Thiamin diphosphate-binding fold (THDP-binding)"/>
    <property type="match status" value="2"/>
</dbReference>
<name>A0A9X2IPF4_9BACI</name>
<evidence type="ECO:0000256" key="2">
    <source>
        <dbReference type="ARBA" id="ARBA00023052"/>
    </source>
</evidence>
<evidence type="ECO:0000313" key="8">
    <source>
        <dbReference type="Proteomes" id="UP001139179"/>
    </source>
</evidence>
<dbReference type="InterPro" id="IPR011766">
    <property type="entry name" value="TPP_enzyme_TPP-bd"/>
</dbReference>
<dbReference type="GO" id="GO:0030976">
    <property type="term" value="F:thiamine pyrophosphate binding"/>
    <property type="evidence" value="ECO:0007669"/>
    <property type="project" value="InterPro"/>
</dbReference>
<dbReference type="RefSeq" id="WP_251223535.1">
    <property type="nucleotide sequence ID" value="NZ_JAMBOL010000009.1"/>
</dbReference>
<organism evidence="7 8">
    <name type="scientific">Halalkalibacter oceani</name>
    <dbReference type="NCBI Taxonomy" id="1653776"/>
    <lineage>
        <taxon>Bacteria</taxon>
        <taxon>Bacillati</taxon>
        <taxon>Bacillota</taxon>
        <taxon>Bacilli</taxon>
        <taxon>Bacillales</taxon>
        <taxon>Bacillaceae</taxon>
        <taxon>Halalkalibacter</taxon>
    </lineage>
</organism>
<evidence type="ECO:0000259" key="4">
    <source>
        <dbReference type="Pfam" id="PF00205"/>
    </source>
</evidence>
<dbReference type="InterPro" id="IPR012000">
    <property type="entry name" value="Thiamin_PyroP_enz_cen_dom"/>
</dbReference>